<dbReference type="EMBL" id="KR029593">
    <property type="protein sequence ID" value="AKH47414.1"/>
    <property type="molecule type" value="Genomic_DNA"/>
</dbReference>
<reference evidence="2" key="1">
    <citation type="journal article" date="2015" name="Front. Microbiol.">
        <title>Combining genomic sequencing methods to explore viral diversity and reveal potential virus-host interactions.</title>
        <authorList>
            <person name="Chow C.E."/>
            <person name="Winget D.M."/>
            <person name="White R.A.III."/>
            <person name="Hallam S.J."/>
            <person name="Suttle C.A."/>
        </authorList>
    </citation>
    <scope>NUCLEOTIDE SEQUENCE</scope>
    <source>
        <strain evidence="2">H4084976</strain>
    </source>
</reference>
<protein>
    <submittedName>
        <fullName evidence="2">Uncharacterized protein</fullName>
    </submittedName>
</protein>
<name>A0A0F7L4F9_9VIRU</name>
<accession>A0A0F7L4F9</accession>
<organism evidence="2">
    <name type="scientific">uncultured marine virus</name>
    <dbReference type="NCBI Taxonomy" id="186617"/>
    <lineage>
        <taxon>Viruses</taxon>
        <taxon>environmental samples</taxon>
    </lineage>
</organism>
<feature type="transmembrane region" description="Helical" evidence="1">
    <location>
        <begin position="15"/>
        <end position="35"/>
    </location>
</feature>
<evidence type="ECO:0000313" key="2">
    <source>
        <dbReference type="EMBL" id="AKH47414.1"/>
    </source>
</evidence>
<keyword evidence="1" id="KW-0812">Transmembrane</keyword>
<sequence>MNNKISENTEVTLDVKTLIIIISFVVSFVGMYFALQKDIDLAKQLPKPQVTRTEYDLKDQLIRETIMNTQKRVEENSNKLDNIDEKLYQIIEKK</sequence>
<keyword evidence="1" id="KW-1133">Transmembrane helix</keyword>
<evidence type="ECO:0000256" key="1">
    <source>
        <dbReference type="SAM" id="Phobius"/>
    </source>
</evidence>
<keyword evidence="1" id="KW-0472">Membrane</keyword>
<proteinExistence type="predicted"/>
<reference evidence="2" key="2">
    <citation type="submission" date="2015-03" db="EMBL/GenBank/DDBJ databases">
        <authorList>
            <person name="Chow C.-E.T."/>
            <person name="Winget D.M."/>
            <person name="White R.A.III."/>
            <person name="Hallam S.J."/>
            <person name="Suttle C.A."/>
        </authorList>
    </citation>
    <scope>NUCLEOTIDE SEQUENCE</scope>
    <source>
        <strain evidence="2">H4084976</strain>
    </source>
</reference>